<accession>A0AAW4DMS9</accession>
<proteinExistence type="predicted"/>
<evidence type="ECO:0000313" key="1">
    <source>
        <dbReference type="EMBL" id="MBI1708244.1"/>
    </source>
</evidence>
<dbReference type="RefSeq" id="WP_198566575.1">
    <property type="nucleotide sequence ID" value="NZ_JACCPP010000022.1"/>
</dbReference>
<comment type="caution">
    <text evidence="1">The sequence shown here is derived from an EMBL/GenBank/DDBJ whole genome shotgun (WGS) entry which is preliminary data.</text>
</comment>
<sequence length="86" mass="9940">MKVTKDTSIWDIHHYTYMKNVIITFKNGKKKKYFILDTDSLADDPPNGKENIVYMTSHDKDPFGADRYAGNCIPIEEISEIQVLDN</sequence>
<dbReference type="EMBL" id="JACCPP010000022">
    <property type="protein sequence ID" value="MBI1708244.1"/>
    <property type="molecule type" value="Genomic_DNA"/>
</dbReference>
<evidence type="ECO:0000313" key="2">
    <source>
        <dbReference type="Proteomes" id="UP001194414"/>
    </source>
</evidence>
<gene>
    <name evidence="1" type="ORF">HYQ56_1228</name>
</gene>
<protein>
    <submittedName>
        <fullName evidence="1">Uncharacterized protein</fullName>
    </submittedName>
</protein>
<dbReference type="AlphaFoldDB" id="A0AAW4DMS9"/>
<dbReference type="Proteomes" id="UP001194414">
    <property type="component" value="Unassembled WGS sequence"/>
</dbReference>
<organism evidence="1 2">
    <name type="scientific">Lactobacillus crispatus</name>
    <dbReference type="NCBI Taxonomy" id="47770"/>
    <lineage>
        <taxon>Bacteria</taxon>
        <taxon>Bacillati</taxon>
        <taxon>Bacillota</taxon>
        <taxon>Bacilli</taxon>
        <taxon>Lactobacillales</taxon>
        <taxon>Lactobacillaceae</taxon>
        <taxon>Lactobacillus</taxon>
    </lineage>
</organism>
<name>A0AAW4DMS9_9LACO</name>
<reference evidence="1" key="1">
    <citation type="submission" date="2020-07" db="EMBL/GenBank/DDBJ databases">
        <title>Comparative genomics analyses of Lactobacillus crispatus isolated from different ecological niches.</title>
        <authorList>
            <person name="Mancino W."/>
            <person name="Mancabelli L."/>
            <person name="Lugli G.A."/>
            <person name="Milani C."/>
            <person name="Viappiani A."/>
            <person name="Anzalone R."/>
            <person name="Longhi G."/>
            <person name="Ventura M."/>
            <person name="Turroni F."/>
        </authorList>
    </citation>
    <scope>NUCLEOTIDE SEQUENCE</scope>
    <source>
        <strain evidence="1">LB65</strain>
    </source>
</reference>